<dbReference type="NCBIfam" id="TIGR00738">
    <property type="entry name" value="rrf2_super"/>
    <property type="match status" value="1"/>
</dbReference>
<dbReference type="EMBL" id="QQAX01000020">
    <property type="protein sequence ID" value="RDI41343.1"/>
    <property type="molecule type" value="Genomic_DNA"/>
</dbReference>
<organism evidence="1 2">
    <name type="scientific">Aquicella lusitana</name>
    <dbReference type="NCBI Taxonomy" id="254246"/>
    <lineage>
        <taxon>Bacteria</taxon>
        <taxon>Pseudomonadati</taxon>
        <taxon>Pseudomonadota</taxon>
        <taxon>Gammaproteobacteria</taxon>
        <taxon>Legionellales</taxon>
        <taxon>Coxiellaceae</taxon>
        <taxon>Aquicella</taxon>
    </lineage>
</organism>
<proteinExistence type="predicted"/>
<protein>
    <submittedName>
        <fullName evidence="1">BadM/Rrf2 family transcriptional regulator</fullName>
    </submittedName>
</protein>
<dbReference type="GO" id="GO:0003700">
    <property type="term" value="F:DNA-binding transcription factor activity"/>
    <property type="evidence" value="ECO:0007669"/>
    <property type="project" value="TreeGrafter"/>
</dbReference>
<dbReference type="Proteomes" id="UP000254720">
    <property type="component" value="Unassembled WGS sequence"/>
</dbReference>
<comment type="caution">
    <text evidence="1">The sequence shown here is derived from an EMBL/GenBank/DDBJ whole genome shotgun (WGS) entry which is preliminary data.</text>
</comment>
<gene>
    <name evidence="1" type="ORF">C8D86_12043</name>
</gene>
<reference evidence="1 2" key="1">
    <citation type="submission" date="2018-07" db="EMBL/GenBank/DDBJ databases">
        <title>Genomic Encyclopedia of Type Strains, Phase IV (KMG-IV): sequencing the most valuable type-strain genomes for metagenomic binning, comparative biology and taxonomic classification.</title>
        <authorList>
            <person name="Goeker M."/>
        </authorList>
    </citation>
    <scope>NUCLEOTIDE SEQUENCE [LARGE SCALE GENOMIC DNA]</scope>
    <source>
        <strain evidence="1 2">DSM 16500</strain>
    </source>
</reference>
<dbReference type="GO" id="GO:0005829">
    <property type="term" value="C:cytosol"/>
    <property type="evidence" value="ECO:0007669"/>
    <property type="project" value="TreeGrafter"/>
</dbReference>
<dbReference type="SUPFAM" id="SSF46785">
    <property type="entry name" value="Winged helix' DNA-binding domain"/>
    <property type="match status" value="1"/>
</dbReference>
<accession>A0A370GHE8</accession>
<dbReference type="RefSeq" id="WP_114834974.1">
    <property type="nucleotide sequence ID" value="NZ_QQAX01000020.1"/>
</dbReference>
<dbReference type="InterPro" id="IPR030489">
    <property type="entry name" value="TR_Rrf2-type_CS"/>
</dbReference>
<dbReference type="PROSITE" id="PS01332">
    <property type="entry name" value="HTH_RRF2_1"/>
    <property type="match status" value="1"/>
</dbReference>
<dbReference type="PANTHER" id="PTHR33221:SF2">
    <property type="entry name" value="TRANSCRIPTIONAL REGULATOR"/>
    <property type="match status" value="1"/>
</dbReference>
<dbReference type="InterPro" id="IPR014290">
    <property type="entry name" value="SUF_FeS_clus_asmbl_reg"/>
</dbReference>
<dbReference type="AlphaFoldDB" id="A0A370GHE8"/>
<dbReference type="InterPro" id="IPR000944">
    <property type="entry name" value="Tscrpt_reg_Rrf2"/>
</dbReference>
<dbReference type="CDD" id="cd00090">
    <property type="entry name" value="HTH_ARSR"/>
    <property type="match status" value="1"/>
</dbReference>
<dbReference type="PROSITE" id="PS51197">
    <property type="entry name" value="HTH_RRF2_2"/>
    <property type="match status" value="1"/>
</dbReference>
<dbReference type="Pfam" id="PF02082">
    <property type="entry name" value="Rrf2"/>
    <property type="match status" value="1"/>
</dbReference>
<dbReference type="NCBIfam" id="TIGR02944">
    <property type="entry name" value="suf_reg_Xantho"/>
    <property type="match status" value="1"/>
</dbReference>
<evidence type="ECO:0000313" key="2">
    <source>
        <dbReference type="Proteomes" id="UP000254720"/>
    </source>
</evidence>
<evidence type="ECO:0000313" key="1">
    <source>
        <dbReference type="EMBL" id="RDI41343.1"/>
    </source>
</evidence>
<dbReference type="InterPro" id="IPR011991">
    <property type="entry name" value="ArsR-like_HTH"/>
</dbReference>
<name>A0A370GHE8_9COXI</name>
<sequence length="142" mass="15323">MLRIGKLTDYAMLILSQMAREPHLIMSATFLAEALHLTAPTVSKVLKMLSEAGLVNSIRGAEGGYRLARAGTEITVADVIVAMEGGLAMTECCENTNLCAITTACAMRENWNKINNMIHSLLARFTITDMTAPLTIQGVHDG</sequence>
<dbReference type="InterPro" id="IPR036388">
    <property type="entry name" value="WH-like_DNA-bd_sf"/>
</dbReference>
<dbReference type="PANTHER" id="PTHR33221">
    <property type="entry name" value="WINGED HELIX-TURN-HELIX TRANSCRIPTIONAL REGULATOR, RRF2 FAMILY"/>
    <property type="match status" value="1"/>
</dbReference>
<dbReference type="InterPro" id="IPR036390">
    <property type="entry name" value="WH_DNA-bd_sf"/>
</dbReference>
<dbReference type="Gene3D" id="1.10.10.10">
    <property type="entry name" value="Winged helix-like DNA-binding domain superfamily/Winged helix DNA-binding domain"/>
    <property type="match status" value="1"/>
</dbReference>
<keyword evidence="2" id="KW-1185">Reference proteome</keyword>